<reference evidence="7 8" key="1">
    <citation type="submission" date="2023-12" db="EMBL/GenBank/DDBJ databases">
        <title>A high-quality genome assembly for Dillenia turbinata (Dilleniales).</title>
        <authorList>
            <person name="Chanderbali A."/>
        </authorList>
    </citation>
    <scope>NUCLEOTIDE SEQUENCE [LARGE SCALE GENOMIC DNA]</scope>
    <source>
        <strain evidence="7">LSX21</strain>
        <tissue evidence="7">Leaf</tissue>
    </source>
</reference>
<sequence>MLKKDWKLVISCIAFFSFLYISYISFPSIWRTNSKKSLSVEVQDAAREFSDTEPNKFSQRVWQSSNLSQMPFPEPISCNRSHRLYDTCTINGPTLLDPRISTFFTLGPSSPTLPPTIEKIRPYPRKMENSTMAQIKEITVSSGPSSPHCEVYHNAPAIVFSVGGHNGNLFREFDDGFVPLFVTVNSMMITDRDFVLVILDANDAWINKYAKLLGSFSKYPIIYLENDESTHCFTWASIGLVWHGSISIDSNLLPISKSLCHFQTLLEITYHSQHHPSVAAARGKRSGPRLVLLGRGSSEGSMISNQAQLKETAQNIGFDVVVFEPTPSTSLHEAYEVMNSSHAMIGVHGAAFTNVLFLRPGSVVVQVVPSKTERAASVFEKPARDLGLQYVEYRIGVEESKGVENQTVEEKDWDNGLRPSSLKERSVQLDLVKFGLYLKRAYRKAKGFMAKDNITQVTGM</sequence>
<name>A0AAN8V732_9MAGN</name>
<evidence type="ECO:0000313" key="8">
    <source>
        <dbReference type="Proteomes" id="UP001370490"/>
    </source>
</evidence>
<comment type="caution">
    <text evidence="7">The sequence shown here is derived from an EMBL/GenBank/DDBJ whole genome shotgun (WGS) entry which is preliminary data.</text>
</comment>
<evidence type="ECO:0000256" key="1">
    <source>
        <dbReference type="ARBA" id="ARBA00004323"/>
    </source>
</evidence>
<evidence type="ECO:0000256" key="3">
    <source>
        <dbReference type="ARBA" id="ARBA00022679"/>
    </source>
</evidence>
<dbReference type="AlphaFoldDB" id="A0AAN8V732"/>
<keyword evidence="2" id="KW-0328">Glycosyltransferase</keyword>
<evidence type="ECO:0000256" key="5">
    <source>
        <dbReference type="SAM" id="Phobius"/>
    </source>
</evidence>
<dbReference type="PANTHER" id="PTHR20961:SF98">
    <property type="entry name" value="GLYCOSYLTRANSFERASE"/>
    <property type="match status" value="1"/>
</dbReference>
<accession>A0AAN8V732</accession>
<keyword evidence="4" id="KW-0325">Glycoprotein</keyword>
<proteinExistence type="predicted"/>
<dbReference type="Pfam" id="PF04577">
    <property type="entry name" value="Glyco_transf_61"/>
    <property type="match status" value="1"/>
</dbReference>
<keyword evidence="5" id="KW-0472">Membrane</keyword>
<evidence type="ECO:0000256" key="2">
    <source>
        <dbReference type="ARBA" id="ARBA00022676"/>
    </source>
</evidence>
<evidence type="ECO:0000313" key="7">
    <source>
        <dbReference type="EMBL" id="KAK6921957.1"/>
    </source>
</evidence>
<protein>
    <submittedName>
        <fullName evidence="7">Glycosyltransferase 61</fullName>
    </submittedName>
</protein>
<dbReference type="InterPro" id="IPR049625">
    <property type="entry name" value="Glyco_transf_61_cat"/>
</dbReference>
<dbReference type="Proteomes" id="UP001370490">
    <property type="component" value="Unassembled WGS sequence"/>
</dbReference>
<dbReference type="PANTHER" id="PTHR20961">
    <property type="entry name" value="GLYCOSYLTRANSFERASE"/>
    <property type="match status" value="1"/>
</dbReference>
<dbReference type="InterPro" id="IPR007657">
    <property type="entry name" value="Glycosyltransferase_61"/>
</dbReference>
<dbReference type="GO" id="GO:0000139">
    <property type="term" value="C:Golgi membrane"/>
    <property type="evidence" value="ECO:0007669"/>
    <property type="project" value="UniProtKB-SubCell"/>
</dbReference>
<comment type="subcellular location">
    <subcellularLocation>
        <location evidence="1">Golgi apparatus membrane</location>
        <topology evidence="1">Single-pass type II membrane protein</topology>
    </subcellularLocation>
</comment>
<feature type="domain" description="Glycosyltransferase 61 catalytic" evidence="6">
    <location>
        <begin position="276"/>
        <end position="365"/>
    </location>
</feature>
<keyword evidence="5" id="KW-1133">Transmembrane helix</keyword>
<evidence type="ECO:0000256" key="4">
    <source>
        <dbReference type="ARBA" id="ARBA00023180"/>
    </source>
</evidence>
<dbReference type="GO" id="GO:0016763">
    <property type="term" value="F:pentosyltransferase activity"/>
    <property type="evidence" value="ECO:0007669"/>
    <property type="project" value="UniProtKB-ARBA"/>
</dbReference>
<keyword evidence="3" id="KW-0808">Transferase</keyword>
<evidence type="ECO:0000259" key="6">
    <source>
        <dbReference type="Pfam" id="PF04577"/>
    </source>
</evidence>
<feature type="transmembrane region" description="Helical" evidence="5">
    <location>
        <begin position="6"/>
        <end position="26"/>
    </location>
</feature>
<keyword evidence="8" id="KW-1185">Reference proteome</keyword>
<dbReference type="EMBL" id="JBAMMX010000019">
    <property type="protein sequence ID" value="KAK6921957.1"/>
    <property type="molecule type" value="Genomic_DNA"/>
</dbReference>
<organism evidence="7 8">
    <name type="scientific">Dillenia turbinata</name>
    <dbReference type="NCBI Taxonomy" id="194707"/>
    <lineage>
        <taxon>Eukaryota</taxon>
        <taxon>Viridiplantae</taxon>
        <taxon>Streptophyta</taxon>
        <taxon>Embryophyta</taxon>
        <taxon>Tracheophyta</taxon>
        <taxon>Spermatophyta</taxon>
        <taxon>Magnoliopsida</taxon>
        <taxon>eudicotyledons</taxon>
        <taxon>Gunneridae</taxon>
        <taxon>Pentapetalae</taxon>
        <taxon>Dilleniales</taxon>
        <taxon>Dilleniaceae</taxon>
        <taxon>Dillenia</taxon>
    </lineage>
</organism>
<keyword evidence="5" id="KW-0812">Transmembrane</keyword>
<gene>
    <name evidence="7" type="ORF">RJ641_012464</name>
</gene>